<feature type="domain" description="Gfo/Idh/MocA-like oxidoreductase N-terminal" evidence="1">
    <location>
        <begin position="2"/>
        <end position="118"/>
    </location>
</feature>
<evidence type="ECO:0000259" key="1">
    <source>
        <dbReference type="Pfam" id="PF01408"/>
    </source>
</evidence>
<dbReference type="SUPFAM" id="SSF51735">
    <property type="entry name" value="NAD(P)-binding Rossmann-fold domains"/>
    <property type="match status" value="1"/>
</dbReference>
<dbReference type="InterPro" id="IPR051317">
    <property type="entry name" value="Gfo/Idh/MocA_oxidoreduct"/>
</dbReference>
<dbReference type="PANTHER" id="PTHR43708:SF8">
    <property type="entry name" value="OXIDOREDUCTASE"/>
    <property type="match status" value="1"/>
</dbReference>
<dbReference type="OrthoDB" id="9760689at2"/>
<dbReference type="AlphaFoldDB" id="A0A1H2A8P4"/>
<reference evidence="2 3" key="1">
    <citation type="submission" date="2016-10" db="EMBL/GenBank/DDBJ databases">
        <authorList>
            <person name="de Groot N.N."/>
        </authorList>
    </citation>
    <scope>NUCLEOTIDE SEQUENCE [LARGE SCALE GENOMIC DNA]</scope>
    <source>
        <strain evidence="2 3">DSM 21800</strain>
    </source>
</reference>
<dbReference type="InterPro" id="IPR000683">
    <property type="entry name" value="Gfo/Idh/MocA-like_OxRdtase_N"/>
</dbReference>
<dbReference type="Gene3D" id="3.40.50.720">
    <property type="entry name" value="NAD(P)-binding Rossmann-like Domain"/>
    <property type="match status" value="1"/>
</dbReference>
<dbReference type="STRING" id="630515.SAMN04489812_5754"/>
<dbReference type="PANTHER" id="PTHR43708">
    <property type="entry name" value="CONSERVED EXPRESSED OXIDOREDUCTASE (EUROFUNG)"/>
    <property type="match status" value="1"/>
</dbReference>
<dbReference type="EMBL" id="LT629772">
    <property type="protein sequence ID" value="SDT42355.1"/>
    <property type="molecule type" value="Genomic_DNA"/>
</dbReference>
<dbReference type="Proteomes" id="UP000199103">
    <property type="component" value="Chromosome I"/>
</dbReference>
<sequence length="316" mass="33447">MIRVGLIGAVDQRHRWFLAAAQRRRAGVRIVGLSEPDPAARRRTAELYDLPSWSDHRDLLDAAAPSLVAIAGPGSGPIVIDALQHNVDVLVAPPLCDSLEELDTIARLAADLGHRVSTSYTYRGHPAAGTAVELLGRIGRPQLVSLLLGGEHDGTASRLSIMEAFDLFGRLTGGRPAGLTTVTDGHPAAVDDPAEIRAAYGELILVGSATNDRDGSPSDAVGAEAVADEATFEVRRRPGAVPSEVIEISGPAGMIEWEVGSGRLRSILDGQDPVTLSCGPATEAEWVLNNLIRRREPMIDTEHSLALSRLLLAAGL</sequence>
<protein>
    <submittedName>
        <fullName evidence="2">Predicted dehydrogenase</fullName>
    </submittedName>
</protein>
<evidence type="ECO:0000313" key="3">
    <source>
        <dbReference type="Proteomes" id="UP000199103"/>
    </source>
</evidence>
<evidence type="ECO:0000313" key="2">
    <source>
        <dbReference type="EMBL" id="SDT42355.1"/>
    </source>
</evidence>
<keyword evidence="3" id="KW-1185">Reference proteome</keyword>
<organism evidence="2 3">
    <name type="scientific">Microlunatus soli</name>
    <dbReference type="NCBI Taxonomy" id="630515"/>
    <lineage>
        <taxon>Bacteria</taxon>
        <taxon>Bacillati</taxon>
        <taxon>Actinomycetota</taxon>
        <taxon>Actinomycetes</taxon>
        <taxon>Propionibacteriales</taxon>
        <taxon>Propionibacteriaceae</taxon>
        <taxon>Microlunatus</taxon>
    </lineage>
</organism>
<dbReference type="Pfam" id="PF01408">
    <property type="entry name" value="GFO_IDH_MocA"/>
    <property type="match status" value="1"/>
</dbReference>
<name>A0A1H2A8P4_9ACTN</name>
<proteinExistence type="predicted"/>
<dbReference type="InterPro" id="IPR036291">
    <property type="entry name" value="NAD(P)-bd_dom_sf"/>
</dbReference>
<accession>A0A1H2A8P4</accession>
<gene>
    <name evidence="2" type="ORF">SAMN04489812_5754</name>
</gene>
<dbReference type="RefSeq" id="WP_091530415.1">
    <property type="nucleotide sequence ID" value="NZ_LT629772.1"/>
</dbReference>
<dbReference type="GO" id="GO:0000166">
    <property type="term" value="F:nucleotide binding"/>
    <property type="evidence" value="ECO:0007669"/>
    <property type="project" value="InterPro"/>
</dbReference>